<name>A0ABD5WLC2_9EURY</name>
<keyword evidence="3" id="KW-0347">Helicase</keyword>
<dbReference type="AlphaFoldDB" id="A0ABD5WLC2"/>
<sequence length="131" mass="14904">MVSDSVGLGKSFIGGELLRDYRLNNKRCLLIVPANLTDQWTDLLQDATDEDGNPFFNLDVDGTHLDIMSISKFQNLTYETLQEFKQQWDVVLIDEAHRFRNHGKWAPIPMTKTTTRGRDATRTSASCGGRR</sequence>
<feature type="compositionally biased region" description="Polar residues" evidence="1">
    <location>
        <begin position="122"/>
        <end position="131"/>
    </location>
</feature>
<dbReference type="SUPFAM" id="SSF52540">
    <property type="entry name" value="P-loop containing nucleoside triphosphate hydrolases"/>
    <property type="match status" value="1"/>
</dbReference>
<evidence type="ECO:0000256" key="1">
    <source>
        <dbReference type="SAM" id="MobiDB-lite"/>
    </source>
</evidence>
<organism evidence="3 4">
    <name type="scientific">Halorussus caseinilyticus</name>
    <dbReference type="NCBI Taxonomy" id="3034025"/>
    <lineage>
        <taxon>Archaea</taxon>
        <taxon>Methanobacteriati</taxon>
        <taxon>Methanobacteriota</taxon>
        <taxon>Stenosarchaea group</taxon>
        <taxon>Halobacteria</taxon>
        <taxon>Halobacteriales</taxon>
        <taxon>Haladaptataceae</taxon>
        <taxon>Halorussus</taxon>
    </lineage>
</organism>
<dbReference type="Gene3D" id="3.40.50.300">
    <property type="entry name" value="P-loop containing nucleotide triphosphate hydrolases"/>
    <property type="match status" value="1"/>
</dbReference>
<keyword evidence="4" id="KW-1185">Reference proteome</keyword>
<evidence type="ECO:0000259" key="2">
    <source>
        <dbReference type="Pfam" id="PF04851"/>
    </source>
</evidence>
<feature type="region of interest" description="Disordered" evidence="1">
    <location>
        <begin position="107"/>
        <end position="131"/>
    </location>
</feature>
<proteinExistence type="predicted"/>
<evidence type="ECO:0000313" key="4">
    <source>
        <dbReference type="Proteomes" id="UP001596407"/>
    </source>
</evidence>
<protein>
    <submittedName>
        <fullName evidence="3">DEAD/DEAH box helicase family protein</fullName>
    </submittedName>
</protein>
<feature type="domain" description="Helicase/UvrB N-terminal" evidence="2">
    <location>
        <begin position="6"/>
        <end position="108"/>
    </location>
</feature>
<keyword evidence="3" id="KW-0547">Nucleotide-binding</keyword>
<dbReference type="InterPro" id="IPR027417">
    <property type="entry name" value="P-loop_NTPase"/>
</dbReference>
<comment type="caution">
    <text evidence="3">The sequence shown here is derived from an EMBL/GenBank/DDBJ whole genome shotgun (WGS) entry which is preliminary data.</text>
</comment>
<keyword evidence="3" id="KW-0067">ATP-binding</keyword>
<gene>
    <name evidence="3" type="ORF">ACFQJ6_04210</name>
</gene>
<keyword evidence="3" id="KW-0378">Hydrolase</keyword>
<dbReference type="EMBL" id="JBHSZH010000004">
    <property type="protein sequence ID" value="MFC7079476.1"/>
    <property type="molecule type" value="Genomic_DNA"/>
</dbReference>
<dbReference type="InterPro" id="IPR006935">
    <property type="entry name" value="Helicase/UvrB_N"/>
</dbReference>
<dbReference type="Pfam" id="PF04851">
    <property type="entry name" value="ResIII"/>
    <property type="match status" value="1"/>
</dbReference>
<dbReference type="RefSeq" id="WP_382209021.1">
    <property type="nucleotide sequence ID" value="NZ_JBHSZH010000004.1"/>
</dbReference>
<dbReference type="GO" id="GO:0004386">
    <property type="term" value="F:helicase activity"/>
    <property type="evidence" value="ECO:0007669"/>
    <property type="project" value="UniProtKB-KW"/>
</dbReference>
<evidence type="ECO:0000313" key="3">
    <source>
        <dbReference type="EMBL" id="MFC7079476.1"/>
    </source>
</evidence>
<reference evidence="3 4" key="1">
    <citation type="journal article" date="2019" name="Int. J. Syst. Evol. Microbiol.">
        <title>The Global Catalogue of Microorganisms (GCM) 10K type strain sequencing project: providing services to taxonomists for standard genome sequencing and annotation.</title>
        <authorList>
            <consortium name="The Broad Institute Genomics Platform"/>
            <consortium name="The Broad Institute Genome Sequencing Center for Infectious Disease"/>
            <person name="Wu L."/>
            <person name="Ma J."/>
        </authorList>
    </citation>
    <scope>NUCLEOTIDE SEQUENCE [LARGE SCALE GENOMIC DNA]</scope>
    <source>
        <strain evidence="3 4">DT72</strain>
    </source>
</reference>
<dbReference type="Proteomes" id="UP001596407">
    <property type="component" value="Unassembled WGS sequence"/>
</dbReference>
<accession>A0ABD5WLC2</accession>